<sequence length="477" mass="54141">MKRKYILIAFFPIILSCTGLLDENPETFIDPNRFYRNIDEATAATYGIYDMLPSMYRNPYMTAFADVSSNSFKVTSASATDFQPFDIHSISSSNDLLTNFWEASYRGINRANAVLDRISNVEGDQNRKNEIVGEAKFLRALFYFNLVRLFGDVPLSLHETVALTDLNLARTPLTEVYHQIVDDLLDAKNQLPAFPRQAGRADLYAATALLSKVYLTIMDYPNAAKMAEEVILSGKHDLWGHYREAFLEKNDNGKESIFAVQFRKDVDGLNLNQWALSPLLNSYVAGGSLLDLMEITDELLNGYEEGDQRKDLNAVSQYITADNKVINFQALCFKYTDGIFTDKAEPAFNNAGNSGVNYQILRYADVLLIFAEAQNEISGPTPAAYDAINRVRRRAFGLPLDIPSRHDLMELSKETFREAIWQERFLELPFEGNQWFDLIRTGRAEATLDIPTEKTLYPIPQREIDVNNQLIQNPGYN</sequence>
<evidence type="ECO:0000256" key="5">
    <source>
        <dbReference type="ARBA" id="ARBA00023237"/>
    </source>
</evidence>
<dbReference type="OrthoDB" id="5694214at2"/>
<dbReference type="Pfam" id="PF14322">
    <property type="entry name" value="SusD-like_3"/>
    <property type="match status" value="1"/>
</dbReference>
<feature type="signal peptide" evidence="6">
    <location>
        <begin position="1"/>
        <end position="21"/>
    </location>
</feature>
<dbReference type="PROSITE" id="PS51257">
    <property type="entry name" value="PROKAR_LIPOPROTEIN"/>
    <property type="match status" value="1"/>
</dbReference>
<dbReference type="AlphaFoldDB" id="A0A1I3H285"/>
<feature type="domain" description="RagB/SusD" evidence="7">
    <location>
        <begin position="304"/>
        <end position="447"/>
    </location>
</feature>
<evidence type="ECO:0000259" key="7">
    <source>
        <dbReference type="Pfam" id="PF07980"/>
    </source>
</evidence>
<keyword evidence="4" id="KW-0472">Membrane</keyword>
<comment type="subcellular location">
    <subcellularLocation>
        <location evidence="1">Cell outer membrane</location>
    </subcellularLocation>
</comment>
<organism evidence="9 10">
    <name type="scientific">Parapedobacter indicus</name>
    <dbReference type="NCBI Taxonomy" id="1477437"/>
    <lineage>
        <taxon>Bacteria</taxon>
        <taxon>Pseudomonadati</taxon>
        <taxon>Bacteroidota</taxon>
        <taxon>Sphingobacteriia</taxon>
        <taxon>Sphingobacteriales</taxon>
        <taxon>Sphingobacteriaceae</taxon>
        <taxon>Parapedobacter</taxon>
    </lineage>
</organism>
<evidence type="ECO:0000256" key="2">
    <source>
        <dbReference type="ARBA" id="ARBA00006275"/>
    </source>
</evidence>
<dbReference type="RefSeq" id="WP_090625994.1">
    <property type="nucleotide sequence ID" value="NZ_FOQO01000003.1"/>
</dbReference>
<dbReference type="CDD" id="cd08977">
    <property type="entry name" value="SusD"/>
    <property type="match status" value="1"/>
</dbReference>
<evidence type="ECO:0000256" key="4">
    <source>
        <dbReference type="ARBA" id="ARBA00023136"/>
    </source>
</evidence>
<dbReference type="InterPro" id="IPR011990">
    <property type="entry name" value="TPR-like_helical_dom_sf"/>
</dbReference>
<name>A0A1I3H285_9SPHI</name>
<evidence type="ECO:0000256" key="1">
    <source>
        <dbReference type="ARBA" id="ARBA00004442"/>
    </source>
</evidence>
<keyword evidence="5" id="KW-0998">Cell outer membrane</keyword>
<dbReference type="GO" id="GO:0009279">
    <property type="term" value="C:cell outer membrane"/>
    <property type="evidence" value="ECO:0007669"/>
    <property type="project" value="UniProtKB-SubCell"/>
</dbReference>
<dbReference type="Gene3D" id="1.25.40.390">
    <property type="match status" value="1"/>
</dbReference>
<dbReference type="SUPFAM" id="SSF48452">
    <property type="entry name" value="TPR-like"/>
    <property type="match status" value="1"/>
</dbReference>
<comment type="similarity">
    <text evidence="2">Belongs to the SusD family.</text>
</comment>
<feature type="domain" description="SusD-like N-terminal" evidence="8">
    <location>
        <begin position="61"/>
        <end position="215"/>
    </location>
</feature>
<proteinExistence type="inferred from homology"/>
<gene>
    <name evidence="9" type="ORF">SAMN05444682_103198</name>
</gene>
<dbReference type="Proteomes" id="UP000198670">
    <property type="component" value="Unassembled WGS sequence"/>
</dbReference>
<dbReference type="STRING" id="1477437.SAMN05444682_103198"/>
<dbReference type="EMBL" id="FOQO01000003">
    <property type="protein sequence ID" value="SFI29865.1"/>
    <property type="molecule type" value="Genomic_DNA"/>
</dbReference>
<accession>A0A1I3H285</accession>
<evidence type="ECO:0000313" key="9">
    <source>
        <dbReference type="EMBL" id="SFI29865.1"/>
    </source>
</evidence>
<evidence type="ECO:0000313" key="10">
    <source>
        <dbReference type="Proteomes" id="UP000198670"/>
    </source>
</evidence>
<dbReference type="InterPro" id="IPR012944">
    <property type="entry name" value="SusD_RagB_dom"/>
</dbReference>
<protein>
    <submittedName>
        <fullName evidence="9">Starch-binding associating with outer membrane</fullName>
    </submittedName>
</protein>
<feature type="chain" id="PRO_5011578129" evidence="6">
    <location>
        <begin position="22"/>
        <end position="477"/>
    </location>
</feature>
<evidence type="ECO:0000259" key="8">
    <source>
        <dbReference type="Pfam" id="PF14322"/>
    </source>
</evidence>
<evidence type="ECO:0000256" key="6">
    <source>
        <dbReference type="SAM" id="SignalP"/>
    </source>
</evidence>
<dbReference type="InterPro" id="IPR033985">
    <property type="entry name" value="SusD-like_N"/>
</dbReference>
<keyword evidence="10" id="KW-1185">Reference proteome</keyword>
<dbReference type="Pfam" id="PF07980">
    <property type="entry name" value="SusD_RagB"/>
    <property type="match status" value="1"/>
</dbReference>
<keyword evidence="3 6" id="KW-0732">Signal</keyword>
<reference evidence="9 10" key="1">
    <citation type="submission" date="2016-10" db="EMBL/GenBank/DDBJ databases">
        <authorList>
            <person name="de Groot N.N."/>
        </authorList>
    </citation>
    <scope>NUCLEOTIDE SEQUENCE [LARGE SCALE GENOMIC DNA]</scope>
    <source>
        <strain evidence="9 10">RK1</strain>
    </source>
</reference>
<evidence type="ECO:0000256" key="3">
    <source>
        <dbReference type="ARBA" id="ARBA00022729"/>
    </source>
</evidence>